<evidence type="ECO:0000313" key="9">
    <source>
        <dbReference type="EMBL" id="GMM50367.1"/>
    </source>
</evidence>
<dbReference type="Pfam" id="PF04178">
    <property type="entry name" value="Got1"/>
    <property type="match status" value="1"/>
</dbReference>
<feature type="transmembrane region" description="Helical" evidence="8">
    <location>
        <begin position="161"/>
        <end position="184"/>
    </location>
</feature>
<dbReference type="PANTHER" id="PTHR23137">
    <property type="entry name" value="VESICLE TRANSPORT PROTEIN-RELATED"/>
    <property type="match status" value="1"/>
</dbReference>
<evidence type="ECO:0000256" key="2">
    <source>
        <dbReference type="ARBA" id="ARBA00022448"/>
    </source>
</evidence>
<dbReference type="InterPro" id="IPR007305">
    <property type="entry name" value="Vesicle_transpt_Got1/SFT2"/>
</dbReference>
<keyword evidence="3 8" id="KW-0812">Transmembrane</keyword>
<dbReference type="Proteomes" id="UP001362899">
    <property type="component" value="Unassembled WGS sequence"/>
</dbReference>
<evidence type="ECO:0000256" key="8">
    <source>
        <dbReference type="RuleBase" id="RU363111"/>
    </source>
</evidence>
<evidence type="ECO:0000256" key="7">
    <source>
        <dbReference type="ARBA" id="ARBA00025800"/>
    </source>
</evidence>
<feature type="transmembrane region" description="Helical" evidence="8">
    <location>
        <begin position="72"/>
        <end position="97"/>
    </location>
</feature>
<sequence>MANVFQEQLSSWRSSAGRLTSQAAESVNTSFFDRLSNPFRQESLTLPVSERPSSNEPIEEPSWFTLSRWDRLIVFGVCLAAAALLFTSCFALLPVMATKPRKFATIWTLASLLFVISFGVLQGPVNYIYHLISPGRIWFTIFYFGSIIATLASSIGAKSTILTLISVVLQIIAALWYTISYFPMGTQSLRFASRLGYSQVSSWLNG</sequence>
<evidence type="ECO:0000256" key="1">
    <source>
        <dbReference type="ARBA" id="ARBA00004141"/>
    </source>
</evidence>
<dbReference type="AlphaFoldDB" id="A0AAV5RGZ5"/>
<evidence type="ECO:0000256" key="5">
    <source>
        <dbReference type="ARBA" id="ARBA00022989"/>
    </source>
</evidence>
<feature type="transmembrane region" description="Helical" evidence="8">
    <location>
        <begin position="137"/>
        <end position="155"/>
    </location>
</feature>
<keyword evidence="2 8" id="KW-0813">Transport</keyword>
<evidence type="ECO:0000256" key="4">
    <source>
        <dbReference type="ARBA" id="ARBA00022927"/>
    </source>
</evidence>
<keyword evidence="10" id="KW-1185">Reference proteome</keyword>
<comment type="similarity">
    <text evidence="7 8">Belongs to the SFT2 family.</text>
</comment>
<protein>
    <recommendedName>
        <fullName evidence="8">Protein transport protein SFT2</fullName>
    </recommendedName>
</protein>
<name>A0AAV5RGZ5_STABA</name>
<keyword evidence="5 8" id="KW-1133">Transmembrane helix</keyword>
<dbReference type="GO" id="GO:0000139">
    <property type="term" value="C:Golgi membrane"/>
    <property type="evidence" value="ECO:0007669"/>
    <property type="project" value="UniProtKB-SubCell"/>
</dbReference>
<organism evidence="9 10">
    <name type="scientific">Starmerella bacillaris</name>
    <name type="common">Yeast</name>
    <name type="synonym">Candida zemplinina</name>
    <dbReference type="NCBI Taxonomy" id="1247836"/>
    <lineage>
        <taxon>Eukaryota</taxon>
        <taxon>Fungi</taxon>
        <taxon>Dikarya</taxon>
        <taxon>Ascomycota</taxon>
        <taxon>Saccharomycotina</taxon>
        <taxon>Dipodascomycetes</taxon>
        <taxon>Dipodascales</taxon>
        <taxon>Trichomonascaceae</taxon>
        <taxon>Starmerella</taxon>
    </lineage>
</organism>
<dbReference type="InterPro" id="IPR011691">
    <property type="entry name" value="Vesicle_transpt_SFT2"/>
</dbReference>
<feature type="transmembrane region" description="Helical" evidence="8">
    <location>
        <begin position="103"/>
        <end position="125"/>
    </location>
</feature>
<evidence type="ECO:0000313" key="10">
    <source>
        <dbReference type="Proteomes" id="UP001362899"/>
    </source>
</evidence>
<comment type="caution">
    <text evidence="9">The sequence shown here is derived from an EMBL/GenBank/DDBJ whole genome shotgun (WGS) entry which is preliminary data.</text>
</comment>
<comment type="function">
    <text evidence="8">Nonessential protein required for the fusion of transport vesicles derived from the endocytic pathway with the Golgi complex.</text>
</comment>
<reference evidence="9 10" key="1">
    <citation type="journal article" date="2023" name="Elife">
        <title>Identification of key yeast species and microbe-microbe interactions impacting larval growth of Drosophila in the wild.</title>
        <authorList>
            <person name="Mure A."/>
            <person name="Sugiura Y."/>
            <person name="Maeda R."/>
            <person name="Honda K."/>
            <person name="Sakurai N."/>
            <person name="Takahashi Y."/>
            <person name="Watada M."/>
            <person name="Katoh T."/>
            <person name="Gotoh A."/>
            <person name="Gotoh Y."/>
            <person name="Taniguchi I."/>
            <person name="Nakamura K."/>
            <person name="Hayashi T."/>
            <person name="Katayama T."/>
            <person name="Uemura T."/>
            <person name="Hattori Y."/>
        </authorList>
    </citation>
    <scope>NUCLEOTIDE SEQUENCE [LARGE SCALE GENOMIC DNA]</scope>
    <source>
        <strain evidence="9 10">SB-73</strain>
    </source>
</reference>
<proteinExistence type="inferred from homology"/>
<dbReference type="PANTHER" id="PTHR23137:SF36">
    <property type="entry name" value="VESICLE TRANSPORT PROTEIN SFT2C"/>
    <property type="match status" value="1"/>
</dbReference>
<dbReference type="EMBL" id="BTGC01000003">
    <property type="protein sequence ID" value="GMM50367.1"/>
    <property type="molecule type" value="Genomic_DNA"/>
</dbReference>
<gene>
    <name evidence="9" type="ORF">DASB73_013250</name>
</gene>
<evidence type="ECO:0000256" key="3">
    <source>
        <dbReference type="ARBA" id="ARBA00022692"/>
    </source>
</evidence>
<accession>A0AAV5RGZ5</accession>
<dbReference type="GO" id="GO:0016192">
    <property type="term" value="P:vesicle-mediated transport"/>
    <property type="evidence" value="ECO:0007669"/>
    <property type="project" value="InterPro"/>
</dbReference>
<keyword evidence="8" id="KW-0333">Golgi apparatus</keyword>
<evidence type="ECO:0000256" key="6">
    <source>
        <dbReference type="ARBA" id="ARBA00023136"/>
    </source>
</evidence>
<dbReference type="GO" id="GO:0015031">
    <property type="term" value="P:protein transport"/>
    <property type="evidence" value="ECO:0007669"/>
    <property type="project" value="UniProtKB-KW"/>
</dbReference>
<comment type="subcellular location">
    <subcellularLocation>
        <location evidence="8">Golgi apparatus membrane</location>
        <topology evidence="8">Multi-pass membrane protein</topology>
    </subcellularLocation>
    <subcellularLocation>
        <location evidence="1">Membrane</location>
        <topology evidence="1">Multi-pass membrane protein</topology>
    </subcellularLocation>
</comment>
<keyword evidence="6 8" id="KW-0472">Membrane</keyword>
<keyword evidence="4 8" id="KW-0653">Protein transport</keyword>